<comment type="caution">
    <text evidence="2">The sequence shown here is derived from an EMBL/GenBank/DDBJ whole genome shotgun (WGS) entry which is preliminary data.</text>
</comment>
<organism evidence="2 3">
    <name type="scientific">Lactuca virosa</name>
    <dbReference type="NCBI Taxonomy" id="75947"/>
    <lineage>
        <taxon>Eukaryota</taxon>
        <taxon>Viridiplantae</taxon>
        <taxon>Streptophyta</taxon>
        <taxon>Embryophyta</taxon>
        <taxon>Tracheophyta</taxon>
        <taxon>Spermatophyta</taxon>
        <taxon>Magnoliopsida</taxon>
        <taxon>eudicotyledons</taxon>
        <taxon>Gunneridae</taxon>
        <taxon>Pentapetalae</taxon>
        <taxon>asterids</taxon>
        <taxon>campanulids</taxon>
        <taxon>Asterales</taxon>
        <taxon>Asteraceae</taxon>
        <taxon>Cichorioideae</taxon>
        <taxon>Cichorieae</taxon>
        <taxon>Lactucinae</taxon>
        <taxon>Lactuca</taxon>
    </lineage>
</organism>
<dbReference type="Proteomes" id="UP001157418">
    <property type="component" value="Unassembled WGS sequence"/>
</dbReference>
<evidence type="ECO:0000256" key="1">
    <source>
        <dbReference type="SAM" id="MobiDB-lite"/>
    </source>
</evidence>
<name>A0AAU9LZC1_9ASTR</name>
<dbReference type="EMBL" id="CAKMRJ010000535">
    <property type="protein sequence ID" value="CAH1419757.1"/>
    <property type="molecule type" value="Genomic_DNA"/>
</dbReference>
<proteinExistence type="predicted"/>
<keyword evidence="3" id="KW-1185">Reference proteome</keyword>
<feature type="compositionally biased region" description="Pro residues" evidence="1">
    <location>
        <begin position="24"/>
        <end position="37"/>
    </location>
</feature>
<dbReference type="AlphaFoldDB" id="A0AAU9LZC1"/>
<evidence type="ECO:0000313" key="2">
    <source>
        <dbReference type="EMBL" id="CAH1419757.1"/>
    </source>
</evidence>
<reference evidence="2 3" key="1">
    <citation type="submission" date="2022-01" db="EMBL/GenBank/DDBJ databases">
        <authorList>
            <person name="Xiong W."/>
            <person name="Schranz E."/>
        </authorList>
    </citation>
    <scope>NUCLEOTIDE SEQUENCE [LARGE SCALE GENOMIC DNA]</scope>
</reference>
<evidence type="ECO:0000313" key="3">
    <source>
        <dbReference type="Proteomes" id="UP001157418"/>
    </source>
</evidence>
<gene>
    <name evidence="2" type="ORF">LVIROSA_LOCUS7266</name>
</gene>
<sequence>METSESISTPSVAIVITPPIKTISPPPTTTLSPPPPSSPEFLDLLRCNHQNLWNCFRRKMKRYIGCFKSEDSSSLEIKGEFKNDRFTGVNSTSTTIPSPNYYSHMNNEERDEKLKSAIVYCKQSTN</sequence>
<feature type="region of interest" description="Disordered" evidence="1">
    <location>
        <begin position="18"/>
        <end position="37"/>
    </location>
</feature>
<accession>A0AAU9LZC1</accession>
<protein>
    <submittedName>
        <fullName evidence="2">Uncharacterized protein</fullName>
    </submittedName>
</protein>